<feature type="active site" description="Proton acceptor" evidence="4">
    <location>
        <position position="243"/>
    </location>
</feature>
<dbReference type="InParanoid" id="A0A4R5DU37"/>
<organism evidence="8 9">
    <name type="scientific">Jiangella asiatica</name>
    <dbReference type="NCBI Taxonomy" id="2530372"/>
    <lineage>
        <taxon>Bacteria</taxon>
        <taxon>Bacillati</taxon>
        <taxon>Actinomycetota</taxon>
        <taxon>Actinomycetes</taxon>
        <taxon>Jiangellales</taxon>
        <taxon>Jiangellaceae</taxon>
        <taxon>Jiangella</taxon>
    </lineage>
</organism>
<dbReference type="SUPFAM" id="SSF52151">
    <property type="entry name" value="FabD/lysophospholipase-like"/>
    <property type="match status" value="1"/>
</dbReference>
<dbReference type="InterPro" id="IPR050301">
    <property type="entry name" value="NTE"/>
</dbReference>
<evidence type="ECO:0000256" key="5">
    <source>
        <dbReference type="SAM" id="MobiDB-lite"/>
    </source>
</evidence>
<evidence type="ECO:0000256" key="4">
    <source>
        <dbReference type="PROSITE-ProRule" id="PRU01161"/>
    </source>
</evidence>
<feature type="active site" description="Nucleophile" evidence="4">
    <location>
        <position position="82"/>
    </location>
</feature>
<feature type="transmembrane region" description="Helical" evidence="6">
    <location>
        <begin position="44"/>
        <end position="65"/>
    </location>
</feature>
<dbReference type="Proteomes" id="UP000294739">
    <property type="component" value="Unassembled WGS sequence"/>
</dbReference>
<dbReference type="PROSITE" id="PS51635">
    <property type="entry name" value="PNPLA"/>
    <property type="match status" value="1"/>
</dbReference>
<keyword evidence="6" id="KW-1133">Transmembrane helix</keyword>
<keyword evidence="9" id="KW-1185">Reference proteome</keyword>
<dbReference type="GO" id="GO:0016787">
    <property type="term" value="F:hydrolase activity"/>
    <property type="evidence" value="ECO:0007669"/>
    <property type="project" value="UniProtKB-UniRule"/>
</dbReference>
<keyword evidence="6" id="KW-0472">Membrane</keyword>
<name>A0A4R5DU37_9ACTN</name>
<dbReference type="Pfam" id="PF01734">
    <property type="entry name" value="Patatin"/>
    <property type="match status" value="1"/>
</dbReference>
<keyword evidence="6" id="KW-0812">Transmembrane</keyword>
<sequence>MEAIGNTGRQPGRRPSGKHRTGGSTRAADPGALSRSDDGPRRGLVLGGGGVLGAAWMVGALSAIEDSTGVDLRSFDYILGTSAGSVMAALLGAGLNASQLRDHQLGRSIDGPLADHSWDYDTATGGSRPQLPRLGVGSPAMVRNSVRRLRRMPPTAVLSALLPVGRGSLDGIGELIGAVTGPDAGWSPHPGVWIVAMDYETGRRIPFGRPGEPRPSLPQAVMASCAIPGWFAPVVVDGHRYVDGGTCSATSVDLMGGLDLDEVYVAAPMVSFETDRPRPLLSRLERRWRRRCTRRCLHEAQKLHAQGTEVTILGPGPEDLAAIGANVMDTGRRLRVLETSLRTSAATLARGRSWADAG</sequence>
<evidence type="ECO:0000313" key="9">
    <source>
        <dbReference type="Proteomes" id="UP000294739"/>
    </source>
</evidence>
<feature type="short sequence motif" description="GXSXG" evidence="4">
    <location>
        <begin position="80"/>
        <end position="84"/>
    </location>
</feature>
<keyword evidence="3 4" id="KW-0443">Lipid metabolism</keyword>
<evidence type="ECO:0000259" key="7">
    <source>
        <dbReference type="PROSITE" id="PS51635"/>
    </source>
</evidence>
<reference evidence="8 9" key="1">
    <citation type="submission" date="2019-03" db="EMBL/GenBank/DDBJ databases">
        <title>Draft genome sequences of novel Actinobacteria.</title>
        <authorList>
            <person name="Sahin N."/>
            <person name="Ay H."/>
            <person name="Saygin H."/>
        </authorList>
    </citation>
    <scope>NUCLEOTIDE SEQUENCE [LARGE SCALE GENOMIC DNA]</scope>
    <source>
        <strain evidence="8 9">5K138</strain>
    </source>
</reference>
<keyword evidence="1 4" id="KW-0378">Hydrolase</keyword>
<feature type="region of interest" description="Disordered" evidence="5">
    <location>
        <begin position="1"/>
        <end position="41"/>
    </location>
</feature>
<feature type="compositionally biased region" description="Basic residues" evidence="5">
    <location>
        <begin position="11"/>
        <end position="21"/>
    </location>
</feature>
<dbReference type="EMBL" id="SMKZ01000001">
    <property type="protein sequence ID" value="TDE15964.1"/>
    <property type="molecule type" value="Genomic_DNA"/>
</dbReference>
<evidence type="ECO:0000256" key="2">
    <source>
        <dbReference type="ARBA" id="ARBA00022963"/>
    </source>
</evidence>
<proteinExistence type="predicted"/>
<evidence type="ECO:0000313" key="8">
    <source>
        <dbReference type="EMBL" id="TDE15964.1"/>
    </source>
</evidence>
<protein>
    <submittedName>
        <fullName evidence="8">Patatin-like phospholipase family protein</fullName>
    </submittedName>
</protein>
<gene>
    <name evidence="8" type="ORF">E1269_01335</name>
</gene>
<dbReference type="InterPro" id="IPR016035">
    <property type="entry name" value="Acyl_Trfase/lysoPLipase"/>
</dbReference>
<evidence type="ECO:0000256" key="3">
    <source>
        <dbReference type="ARBA" id="ARBA00023098"/>
    </source>
</evidence>
<dbReference type="Gene3D" id="3.40.1090.10">
    <property type="entry name" value="Cytosolic phospholipase A2 catalytic domain"/>
    <property type="match status" value="2"/>
</dbReference>
<feature type="transmembrane region" description="Helical" evidence="6">
    <location>
        <begin position="77"/>
        <end position="97"/>
    </location>
</feature>
<feature type="domain" description="PNPLA" evidence="7">
    <location>
        <begin position="44"/>
        <end position="256"/>
    </location>
</feature>
<dbReference type="PANTHER" id="PTHR14226">
    <property type="entry name" value="NEUROPATHY TARGET ESTERASE/SWISS CHEESE D.MELANOGASTER"/>
    <property type="match status" value="1"/>
</dbReference>
<dbReference type="OrthoDB" id="2339873at2"/>
<dbReference type="AlphaFoldDB" id="A0A4R5DU37"/>
<feature type="short sequence motif" description="GXGXXG" evidence="4">
    <location>
        <begin position="48"/>
        <end position="53"/>
    </location>
</feature>
<dbReference type="InterPro" id="IPR002641">
    <property type="entry name" value="PNPLA_dom"/>
</dbReference>
<accession>A0A4R5DU37</accession>
<evidence type="ECO:0000256" key="6">
    <source>
        <dbReference type="SAM" id="Phobius"/>
    </source>
</evidence>
<dbReference type="PANTHER" id="PTHR14226:SF57">
    <property type="entry name" value="BLR7027 PROTEIN"/>
    <property type="match status" value="1"/>
</dbReference>
<dbReference type="GO" id="GO:0016042">
    <property type="term" value="P:lipid catabolic process"/>
    <property type="evidence" value="ECO:0007669"/>
    <property type="project" value="UniProtKB-UniRule"/>
</dbReference>
<comment type="caution">
    <text evidence="8">The sequence shown here is derived from an EMBL/GenBank/DDBJ whole genome shotgun (WGS) entry which is preliminary data.</text>
</comment>
<evidence type="ECO:0000256" key="1">
    <source>
        <dbReference type="ARBA" id="ARBA00022801"/>
    </source>
</evidence>
<feature type="short sequence motif" description="DGA/G" evidence="4">
    <location>
        <begin position="243"/>
        <end position="245"/>
    </location>
</feature>
<keyword evidence="2 4" id="KW-0442">Lipid degradation</keyword>